<dbReference type="InterPro" id="IPR048371">
    <property type="entry name" value="ZNHIT3_C"/>
</dbReference>
<evidence type="ECO:0000259" key="1">
    <source>
        <dbReference type="Pfam" id="PF21373"/>
    </source>
</evidence>
<feature type="domain" description="Zinc finger HIT" evidence="1">
    <location>
        <begin position="118"/>
        <end position="172"/>
    </location>
</feature>
<gene>
    <name evidence="2" type="ORF">BQ4739_LOCUS2296</name>
</gene>
<dbReference type="Proteomes" id="UP000256970">
    <property type="component" value="Unassembled WGS sequence"/>
</dbReference>
<reference evidence="2 3" key="1">
    <citation type="submission" date="2016-10" db="EMBL/GenBank/DDBJ databases">
        <authorList>
            <person name="Cai Z."/>
        </authorList>
    </citation>
    <scope>NUCLEOTIDE SEQUENCE [LARGE SCALE GENOMIC DNA]</scope>
</reference>
<accession>A0A383V9W1</accession>
<keyword evidence="3" id="KW-1185">Reference proteome</keyword>
<dbReference type="Pfam" id="PF21373">
    <property type="entry name" value="ZNHIT3_C"/>
    <property type="match status" value="1"/>
</dbReference>
<dbReference type="AlphaFoldDB" id="A0A383V9W1"/>
<dbReference type="STRING" id="3088.A0A383V9W1"/>
<name>A0A383V9W1_TETOB</name>
<evidence type="ECO:0000313" key="2">
    <source>
        <dbReference type="EMBL" id="SZX61733.1"/>
    </source>
</evidence>
<sequence length="182" mass="20124">MQRKVDFDIQLKDKLPAASVKVGLAVQIGQDQDSGTWSCTAADNVLGELPANVIASLRPQTPFTAVVRSVKRAADDPEAVSSVQIRLSYQTAEQPQQLVQAEPPADDPAGFTLTTTELERLAYNKEFRTTLGDKRLQELLLKIDSAPNREQALKQALEGADFREFADRMLSVMKPKDYPRVP</sequence>
<dbReference type="EMBL" id="FNXT01000171">
    <property type="protein sequence ID" value="SZX61733.1"/>
    <property type="molecule type" value="Genomic_DNA"/>
</dbReference>
<organism evidence="2 3">
    <name type="scientific">Tetradesmus obliquus</name>
    <name type="common">Green alga</name>
    <name type="synonym">Acutodesmus obliquus</name>
    <dbReference type="NCBI Taxonomy" id="3088"/>
    <lineage>
        <taxon>Eukaryota</taxon>
        <taxon>Viridiplantae</taxon>
        <taxon>Chlorophyta</taxon>
        <taxon>core chlorophytes</taxon>
        <taxon>Chlorophyceae</taxon>
        <taxon>CS clade</taxon>
        <taxon>Sphaeropleales</taxon>
        <taxon>Scenedesmaceae</taxon>
        <taxon>Tetradesmus</taxon>
    </lineage>
</organism>
<protein>
    <recommendedName>
        <fullName evidence="1">Zinc finger HIT domain-containing protein</fullName>
    </recommendedName>
</protein>
<evidence type="ECO:0000313" key="3">
    <source>
        <dbReference type="Proteomes" id="UP000256970"/>
    </source>
</evidence>
<proteinExistence type="predicted"/>